<dbReference type="EMBL" id="NBTZ01000153">
    <property type="protein sequence ID" value="OTP67535.1"/>
    <property type="molecule type" value="Genomic_DNA"/>
</dbReference>
<organism evidence="1 2">
    <name type="scientific">Caballeronia sordidicola</name>
    <name type="common">Burkholderia sordidicola</name>
    <dbReference type="NCBI Taxonomy" id="196367"/>
    <lineage>
        <taxon>Bacteria</taxon>
        <taxon>Pseudomonadati</taxon>
        <taxon>Pseudomonadota</taxon>
        <taxon>Betaproteobacteria</taxon>
        <taxon>Burkholderiales</taxon>
        <taxon>Burkholderiaceae</taxon>
        <taxon>Caballeronia</taxon>
    </lineage>
</organism>
<proteinExistence type="predicted"/>
<evidence type="ECO:0000313" key="1">
    <source>
        <dbReference type="EMBL" id="OTP67535.1"/>
    </source>
</evidence>
<sequence length="82" mass="9088">MTDLTECHAQVVYDYSKKGLRGTVLATGQTFVTDDPKQMAEWLFAAGIRHGQVLMPDWREGESAPTSGQKIALNTRLHELIG</sequence>
<reference evidence="1 2" key="1">
    <citation type="submission" date="2017-03" db="EMBL/GenBank/DDBJ databases">
        <title>Genome analysis of strain PAMC 26577.</title>
        <authorList>
            <person name="Oh H.-M."/>
            <person name="Yang J.-A."/>
        </authorList>
    </citation>
    <scope>NUCLEOTIDE SEQUENCE [LARGE SCALE GENOMIC DNA]</scope>
    <source>
        <strain evidence="1 2">PAMC 26577</strain>
    </source>
</reference>
<name>A0A242M8E7_CABSO</name>
<evidence type="ECO:0000313" key="2">
    <source>
        <dbReference type="Proteomes" id="UP000195221"/>
    </source>
</evidence>
<accession>A0A242M8E7</accession>
<dbReference type="AlphaFoldDB" id="A0A242M8E7"/>
<comment type="caution">
    <text evidence="1">The sequence shown here is derived from an EMBL/GenBank/DDBJ whole genome shotgun (WGS) entry which is preliminary data.</text>
</comment>
<gene>
    <name evidence="1" type="ORF">PAMC26577_36450</name>
</gene>
<dbReference type="Proteomes" id="UP000195221">
    <property type="component" value="Unassembled WGS sequence"/>
</dbReference>
<protein>
    <submittedName>
        <fullName evidence="1">Uncharacterized protein</fullName>
    </submittedName>
</protein>
<dbReference type="RefSeq" id="WP_075358500.1">
    <property type="nucleotide sequence ID" value="NZ_MSRG01000029.1"/>
</dbReference>